<evidence type="ECO:0000256" key="6">
    <source>
        <dbReference type="SAM" id="MobiDB-lite"/>
    </source>
</evidence>
<dbReference type="GO" id="GO:0012505">
    <property type="term" value="C:endomembrane system"/>
    <property type="evidence" value="ECO:0007669"/>
    <property type="project" value="UniProtKB-SubCell"/>
</dbReference>
<dbReference type="Proteomes" id="UP001215151">
    <property type="component" value="Unassembled WGS sequence"/>
</dbReference>
<organism evidence="8 9">
    <name type="scientific">Trametes cubensis</name>
    <dbReference type="NCBI Taxonomy" id="1111947"/>
    <lineage>
        <taxon>Eukaryota</taxon>
        <taxon>Fungi</taxon>
        <taxon>Dikarya</taxon>
        <taxon>Basidiomycota</taxon>
        <taxon>Agaricomycotina</taxon>
        <taxon>Agaricomycetes</taxon>
        <taxon>Polyporales</taxon>
        <taxon>Polyporaceae</taxon>
        <taxon>Trametes</taxon>
    </lineage>
</organism>
<sequence>MAALNLNMLTENASRLGMRLQETLSEHTRDLAIARGTGSAYLDNPEEKVKNIAKQLDSNSDREKLEAMKRLIALISRGRNVSEFFAQVVKNVASHNLEIRKLVYIYLLRYAEQEPDLALLSINTFQKDLSDPNPLIRAMALRVLSGIKVPMIGSIVVLAIKKCAADISPYVRKAAALAIPKIYHLDSTHQPELINIICTLLKDQSPLSIGSVAVAFEAVCPTRLDLLHQHYRRLCRTLIDVDEWGQVDLLNLLIRYARVMLPRPIPSNESGSNTQFEVDNDLRLLLTSAEPLFQSQNPAVVLAVARVFYYPAEAFKTFVINAQQNVVASSGGQTTVHAERRYAAAYAHSSRTLQRRPASGRSHCTARTYNRSKPDALRLAINLRARVHLVRERNLLEVVRAQQPDLVQHPGERDAAYAPREKLRTQTRSHRSSPSASASRGYHMRHLQRPVSTLVMRDVRDGAMLL</sequence>
<gene>
    <name evidence="8" type="ORF">ONZ51_g11591</name>
</gene>
<evidence type="ECO:0000256" key="1">
    <source>
        <dbReference type="ARBA" id="ARBA00004308"/>
    </source>
</evidence>
<dbReference type="AlphaFoldDB" id="A0AAD7THP6"/>
<dbReference type="GO" id="GO:0006886">
    <property type="term" value="P:intracellular protein transport"/>
    <property type="evidence" value="ECO:0007669"/>
    <property type="project" value="InterPro"/>
</dbReference>
<dbReference type="GO" id="GO:0030117">
    <property type="term" value="C:membrane coat"/>
    <property type="evidence" value="ECO:0007669"/>
    <property type="project" value="InterPro"/>
</dbReference>
<accession>A0AAD7THP6</accession>
<keyword evidence="4" id="KW-0653">Protein transport</keyword>
<comment type="similarity">
    <text evidence="2">Belongs to the adaptor complexes large subunit family.</text>
</comment>
<dbReference type="InterPro" id="IPR026739">
    <property type="entry name" value="AP_beta"/>
</dbReference>
<feature type="compositionally biased region" description="Basic and acidic residues" evidence="6">
    <location>
        <begin position="410"/>
        <end position="424"/>
    </location>
</feature>
<dbReference type="SUPFAM" id="SSF48371">
    <property type="entry name" value="ARM repeat"/>
    <property type="match status" value="1"/>
</dbReference>
<proteinExistence type="inferred from homology"/>
<dbReference type="InterPro" id="IPR016024">
    <property type="entry name" value="ARM-type_fold"/>
</dbReference>
<evidence type="ECO:0000259" key="7">
    <source>
        <dbReference type="Pfam" id="PF01602"/>
    </source>
</evidence>
<evidence type="ECO:0000313" key="8">
    <source>
        <dbReference type="EMBL" id="KAJ8457344.1"/>
    </source>
</evidence>
<reference evidence="8" key="1">
    <citation type="submission" date="2022-11" db="EMBL/GenBank/DDBJ databases">
        <title>Genome Sequence of Cubamyces cubensis.</title>
        <authorList>
            <person name="Buettner E."/>
        </authorList>
    </citation>
    <scope>NUCLEOTIDE SEQUENCE</scope>
    <source>
        <strain evidence="8">MPL-01</strain>
    </source>
</reference>
<evidence type="ECO:0000256" key="4">
    <source>
        <dbReference type="ARBA" id="ARBA00022927"/>
    </source>
</evidence>
<keyword evidence="3" id="KW-0813">Transport</keyword>
<dbReference type="GO" id="GO:0016192">
    <property type="term" value="P:vesicle-mediated transport"/>
    <property type="evidence" value="ECO:0007669"/>
    <property type="project" value="InterPro"/>
</dbReference>
<keyword evidence="9" id="KW-1185">Reference proteome</keyword>
<dbReference type="PANTHER" id="PTHR11134">
    <property type="entry name" value="ADAPTOR COMPLEX SUBUNIT BETA FAMILY MEMBER"/>
    <property type="match status" value="1"/>
</dbReference>
<evidence type="ECO:0000256" key="5">
    <source>
        <dbReference type="ARBA" id="ARBA00023136"/>
    </source>
</evidence>
<evidence type="ECO:0000313" key="9">
    <source>
        <dbReference type="Proteomes" id="UP001215151"/>
    </source>
</evidence>
<name>A0AAD7THP6_9APHY</name>
<feature type="region of interest" description="Disordered" evidence="6">
    <location>
        <begin position="407"/>
        <end position="446"/>
    </location>
</feature>
<comment type="subcellular location">
    <subcellularLocation>
        <location evidence="1">Endomembrane system</location>
    </subcellularLocation>
</comment>
<feature type="domain" description="Clathrin/coatomer adaptor adaptin-like N-terminal" evidence="7">
    <location>
        <begin position="49"/>
        <end position="316"/>
    </location>
</feature>
<evidence type="ECO:0000256" key="3">
    <source>
        <dbReference type="ARBA" id="ARBA00022448"/>
    </source>
</evidence>
<dbReference type="Pfam" id="PF01602">
    <property type="entry name" value="Adaptin_N"/>
    <property type="match status" value="1"/>
</dbReference>
<dbReference type="InterPro" id="IPR002553">
    <property type="entry name" value="Clathrin/coatomer_adapt-like_N"/>
</dbReference>
<dbReference type="InterPro" id="IPR011989">
    <property type="entry name" value="ARM-like"/>
</dbReference>
<comment type="caution">
    <text evidence="8">The sequence shown here is derived from an EMBL/GenBank/DDBJ whole genome shotgun (WGS) entry which is preliminary data.</text>
</comment>
<dbReference type="Gene3D" id="1.25.10.10">
    <property type="entry name" value="Leucine-rich Repeat Variant"/>
    <property type="match status" value="1"/>
</dbReference>
<dbReference type="EMBL" id="JAPEVG010000572">
    <property type="protein sequence ID" value="KAJ8457344.1"/>
    <property type="molecule type" value="Genomic_DNA"/>
</dbReference>
<keyword evidence="5" id="KW-0472">Membrane</keyword>
<evidence type="ECO:0000256" key="2">
    <source>
        <dbReference type="ARBA" id="ARBA00006613"/>
    </source>
</evidence>
<protein>
    <recommendedName>
        <fullName evidence="7">Clathrin/coatomer adaptor adaptin-like N-terminal domain-containing protein</fullName>
    </recommendedName>
</protein>